<keyword evidence="2" id="KW-1185">Reference proteome</keyword>
<evidence type="ECO:0000313" key="1">
    <source>
        <dbReference type="EMBL" id="AAP99404.1"/>
    </source>
</evidence>
<dbReference type="EMBL" id="AE017126">
    <property type="protein sequence ID" value="AAP99404.1"/>
    <property type="molecule type" value="Genomic_DNA"/>
</dbReference>
<dbReference type="CDD" id="cd00586">
    <property type="entry name" value="4HBT"/>
    <property type="match status" value="1"/>
</dbReference>
<protein>
    <submittedName>
        <fullName evidence="1">Predicted thioesterase</fullName>
    </submittedName>
</protein>
<dbReference type="OrthoDB" id="9800856at2"/>
<dbReference type="PATRIC" id="fig|167539.5.peg.366"/>
<accession>Q7VDL8</accession>
<dbReference type="HOGENOM" id="CLU_101141_3_1_3"/>
<dbReference type="KEGG" id="pma:Pro_0358"/>
<dbReference type="SUPFAM" id="SSF54637">
    <property type="entry name" value="Thioesterase/thiol ester dehydrase-isomerase"/>
    <property type="match status" value="1"/>
</dbReference>
<proteinExistence type="predicted"/>
<dbReference type="AlphaFoldDB" id="Q7VDL8"/>
<sequence length="149" mass="16975">MAGNSEIKPWVLRKTVLPQNADHAGVMWHGSYLMWLEEARINALSKVGLAYSDLSNQGFEMPVVDLQIKYMRSLLHGEEVLLKSWIFQGKGPRWRWKTDFFNNSGEIAALANVDLVLIQRDNSGDRLLREGPEQLSKALRDLQRGPSKN</sequence>
<evidence type="ECO:0000313" key="2">
    <source>
        <dbReference type="Proteomes" id="UP000001420"/>
    </source>
</evidence>
<dbReference type="EnsemblBacteria" id="AAP99404">
    <property type="protein sequence ID" value="AAP99404"/>
    <property type="gene ID" value="Pro_0358"/>
</dbReference>
<dbReference type="Proteomes" id="UP000001420">
    <property type="component" value="Chromosome"/>
</dbReference>
<name>Q7VDL8_PROMA</name>
<gene>
    <name evidence="1" type="primary">fcbC</name>
    <name evidence="1" type="ordered locus">Pro_0358</name>
</gene>
<dbReference type="RefSeq" id="WP_011124513.1">
    <property type="nucleotide sequence ID" value="NC_005042.1"/>
</dbReference>
<dbReference type="Gene3D" id="3.10.129.10">
    <property type="entry name" value="Hotdog Thioesterase"/>
    <property type="match status" value="1"/>
</dbReference>
<organism evidence="1 2">
    <name type="scientific">Prochlorococcus marinus (strain SARG / CCMP1375 / SS120)</name>
    <dbReference type="NCBI Taxonomy" id="167539"/>
    <lineage>
        <taxon>Bacteria</taxon>
        <taxon>Bacillati</taxon>
        <taxon>Cyanobacteriota</taxon>
        <taxon>Cyanophyceae</taxon>
        <taxon>Synechococcales</taxon>
        <taxon>Prochlorococcaceae</taxon>
        <taxon>Prochlorococcus</taxon>
    </lineage>
</organism>
<reference evidence="1 2" key="1">
    <citation type="journal article" date="2003" name="Proc. Natl. Acad. Sci. U.S.A.">
        <title>Genome sequence of the cyanobacterium Prochlorococcus marinus SS120, a nearly minimal oxyphototrophic genome.</title>
        <authorList>
            <person name="Dufresne A."/>
            <person name="Salanoubat M."/>
            <person name="Partensky F."/>
            <person name="Artiguenave F."/>
            <person name="Axmann I.M."/>
            <person name="Barbe V."/>
            <person name="Duprat S."/>
            <person name="Galperin M.Y."/>
            <person name="Koonin E.V."/>
            <person name="Le Gall F."/>
            <person name="Makarova K.S."/>
            <person name="Ostrowski M."/>
            <person name="Oztas S."/>
            <person name="Robert C."/>
            <person name="Rogozin I.B."/>
            <person name="Scanlan D.J."/>
            <person name="Tandeau de Marsac N."/>
            <person name="Weissenbach J."/>
            <person name="Wincker P."/>
            <person name="Wolf Y.I."/>
            <person name="Hess W.R."/>
        </authorList>
    </citation>
    <scope>NUCLEOTIDE SEQUENCE [LARGE SCALE GENOMIC DNA]</scope>
    <source>
        <strain evidence="2">SARG / CCMP1375 / SS120</strain>
    </source>
</reference>
<dbReference type="eggNOG" id="COG0824">
    <property type="taxonomic scope" value="Bacteria"/>
</dbReference>
<dbReference type="InterPro" id="IPR029069">
    <property type="entry name" value="HotDog_dom_sf"/>
</dbReference>
<dbReference type="Pfam" id="PF13279">
    <property type="entry name" value="4HBT_2"/>
    <property type="match status" value="1"/>
</dbReference>
<dbReference type="STRING" id="167539.Pro_0358"/>